<gene>
    <name evidence="3" type="ORF">BVC80_9037g12</name>
</gene>
<reference evidence="3 4" key="1">
    <citation type="journal article" date="2017" name="Mol. Plant">
        <title>The Genome of Medicinal Plant Macleaya cordata Provides New Insights into Benzylisoquinoline Alkaloids Metabolism.</title>
        <authorList>
            <person name="Liu X."/>
            <person name="Liu Y."/>
            <person name="Huang P."/>
            <person name="Ma Y."/>
            <person name="Qing Z."/>
            <person name="Tang Q."/>
            <person name="Cao H."/>
            <person name="Cheng P."/>
            <person name="Zheng Y."/>
            <person name="Yuan Z."/>
            <person name="Zhou Y."/>
            <person name="Liu J."/>
            <person name="Tang Z."/>
            <person name="Zhuo Y."/>
            <person name="Zhang Y."/>
            <person name="Yu L."/>
            <person name="Huang J."/>
            <person name="Yang P."/>
            <person name="Peng Q."/>
            <person name="Zhang J."/>
            <person name="Jiang W."/>
            <person name="Zhang Z."/>
            <person name="Lin K."/>
            <person name="Ro D.K."/>
            <person name="Chen X."/>
            <person name="Xiong X."/>
            <person name="Shang Y."/>
            <person name="Huang S."/>
            <person name="Zeng J."/>
        </authorList>
    </citation>
    <scope>NUCLEOTIDE SEQUENCE [LARGE SCALE GENOMIC DNA]</scope>
    <source>
        <strain evidence="4">cv. BLH2017</strain>
        <tissue evidence="3">Root</tissue>
    </source>
</reference>
<evidence type="ECO:0000256" key="1">
    <source>
        <dbReference type="ARBA" id="ARBA00022786"/>
    </source>
</evidence>
<evidence type="ECO:0000313" key="4">
    <source>
        <dbReference type="Proteomes" id="UP000195402"/>
    </source>
</evidence>
<dbReference type="EMBL" id="MVGT01003007">
    <property type="protein sequence ID" value="OVA05761.1"/>
    <property type="molecule type" value="Genomic_DNA"/>
</dbReference>
<proteinExistence type="predicted"/>
<protein>
    <submittedName>
        <fullName evidence="3">Uncharacterized protein</fullName>
    </submittedName>
</protein>
<dbReference type="Gene3D" id="3.90.70.10">
    <property type="entry name" value="Cysteine proteinases"/>
    <property type="match status" value="1"/>
</dbReference>
<organism evidence="3 4">
    <name type="scientific">Macleaya cordata</name>
    <name type="common">Five-seeded plume-poppy</name>
    <name type="synonym">Bocconia cordata</name>
    <dbReference type="NCBI Taxonomy" id="56857"/>
    <lineage>
        <taxon>Eukaryota</taxon>
        <taxon>Viridiplantae</taxon>
        <taxon>Streptophyta</taxon>
        <taxon>Embryophyta</taxon>
        <taxon>Tracheophyta</taxon>
        <taxon>Spermatophyta</taxon>
        <taxon>Magnoliopsida</taxon>
        <taxon>Ranunculales</taxon>
        <taxon>Papaveraceae</taxon>
        <taxon>Papaveroideae</taxon>
        <taxon>Macleaya</taxon>
    </lineage>
</organism>
<dbReference type="PANTHER" id="PTHR22975">
    <property type="entry name" value="UBIQUITIN SPECIFIC PROTEINASE"/>
    <property type="match status" value="1"/>
</dbReference>
<keyword evidence="1" id="KW-0833">Ubl conjugation pathway</keyword>
<dbReference type="SUPFAM" id="SSF54001">
    <property type="entry name" value="Cysteine proteinases"/>
    <property type="match status" value="1"/>
</dbReference>
<dbReference type="OrthoDB" id="205782at2759"/>
<dbReference type="Proteomes" id="UP000195402">
    <property type="component" value="Unassembled WGS sequence"/>
</dbReference>
<comment type="caution">
    <text evidence="3">The sequence shown here is derived from an EMBL/GenBank/DDBJ whole genome shotgun (WGS) entry which is preliminary data.</text>
</comment>
<dbReference type="PANTHER" id="PTHR22975:SF9">
    <property type="entry name" value="ECHINUS SPLICE FORM 3"/>
    <property type="match status" value="1"/>
</dbReference>
<keyword evidence="4" id="KW-1185">Reference proteome</keyword>
<dbReference type="OMA" id="YRVDKPA"/>
<evidence type="ECO:0000256" key="2">
    <source>
        <dbReference type="ARBA" id="ARBA00022801"/>
    </source>
</evidence>
<dbReference type="InParanoid" id="A0A200Q5L1"/>
<sequence>MSSSHVHVGNPCAVCALYDAFTALSKASTNTEVDAASAPSCWRITPTDFYPYINYFREAEMNDTYEVLSIIFDCLHRSFTPCSGWDCVDCACIAHTVFAMKIFEEVKCWRCSVESKQQCTSFFHQISASDLRTMKINNNDCSFDELIKLVEMNRQLACDPMADGCRELNHVHRSLKKTLLLGWLSTCESADNVSATLKALTTEIDIGVLYHGLEPGNKHYLVSMVCSDNPEN</sequence>
<evidence type="ECO:0000313" key="3">
    <source>
        <dbReference type="EMBL" id="OVA05761.1"/>
    </source>
</evidence>
<dbReference type="InterPro" id="IPR052398">
    <property type="entry name" value="Ubiquitin_hydrolase_53/54"/>
</dbReference>
<name>A0A200Q5L1_MACCD</name>
<dbReference type="AlphaFoldDB" id="A0A200Q5L1"/>
<keyword evidence="2" id="KW-0378">Hydrolase</keyword>
<dbReference type="GO" id="GO:0016787">
    <property type="term" value="F:hydrolase activity"/>
    <property type="evidence" value="ECO:0007669"/>
    <property type="project" value="UniProtKB-KW"/>
</dbReference>
<accession>A0A200Q5L1</accession>
<dbReference type="InterPro" id="IPR038765">
    <property type="entry name" value="Papain-like_cys_pep_sf"/>
</dbReference>